<evidence type="ECO:0000256" key="5">
    <source>
        <dbReference type="SAM" id="Phobius"/>
    </source>
</evidence>
<feature type="transmembrane region" description="Helical" evidence="5">
    <location>
        <begin position="124"/>
        <end position="146"/>
    </location>
</feature>
<dbReference type="InterPro" id="IPR003339">
    <property type="entry name" value="ABC/ECF_trnsptr_transmembrane"/>
</dbReference>
<reference evidence="6 7" key="1">
    <citation type="submission" date="2020-08" db="EMBL/GenBank/DDBJ databases">
        <title>Genome public.</title>
        <authorList>
            <person name="Liu C."/>
            <person name="Sun Q."/>
        </authorList>
    </citation>
    <scope>NUCLEOTIDE SEQUENCE [LARGE SCALE GENOMIC DNA]</scope>
    <source>
        <strain evidence="6 7">BX4</strain>
    </source>
</reference>
<evidence type="ECO:0000313" key="6">
    <source>
        <dbReference type="EMBL" id="MBC5667797.1"/>
    </source>
</evidence>
<evidence type="ECO:0000256" key="2">
    <source>
        <dbReference type="ARBA" id="ARBA00022692"/>
    </source>
</evidence>
<evidence type="ECO:0000256" key="3">
    <source>
        <dbReference type="ARBA" id="ARBA00022989"/>
    </source>
</evidence>
<keyword evidence="3 5" id="KW-1133">Transmembrane helix</keyword>
<feature type="transmembrane region" description="Helical" evidence="5">
    <location>
        <begin position="94"/>
        <end position="112"/>
    </location>
</feature>
<feature type="transmembrane region" description="Helical" evidence="5">
    <location>
        <begin position="14"/>
        <end position="46"/>
    </location>
</feature>
<evidence type="ECO:0000256" key="1">
    <source>
        <dbReference type="ARBA" id="ARBA00004141"/>
    </source>
</evidence>
<dbReference type="EMBL" id="JACOOZ010000004">
    <property type="protein sequence ID" value="MBC5667797.1"/>
    <property type="molecule type" value="Genomic_DNA"/>
</dbReference>
<comment type="caution">
    <text evidence="6">The sequence shown here is derived from an EMBL/GenBank/DDBJ whole genome shotgun (WGS) entry which is preliminary data.</text>
</comment>
<feature type="transmembrane region" description="Helical" evidence="5">
    <location>
        <begin position="261"/>
        <end position="280"/>
    </location>
</feature>
<dbReference type="Proteomes" id="UP000597877">
    <property type="component" value="Unassembled WGS sequence"/>
</dbReference>
<evidence type="ECO:0000313" key="7">
    <source>
        <dbReference type="Proteomes" id="UP000597877"/>
    </source>
</evidence>
<protein>
    <submittedName>
        <fullName evidence="6">Energy-coupling factor transporter transmembrane protein EcfT</fullName>
    </submittedName>
</protein>
<dbReference type="CDD" id="cd16914">
    <property type="entry name" value="EcfT"/>
    <property type="match status" value="1"/>
</dbReference>
<keyword evidence="7" id="KW-1185">Reference proteome</keyword>
<evidence type="ECO:0000256" key="4">
    <source>
        <dbReference type="ARBA" id="ARBA00023136"/>
    </source>
</evidence>
<feature type="transmembrane region" description="Helical" evidence="5">
    <location>
        <begin position="52"/>
        <end position="73"/>
    </location>
</feature>
<dbReference type="Pfam" id="PF02361">
    <property type="entry name" value="CbiQ"/>
    <property type="match status" value="1"/>
</dbReference>
<keyword evidence="2 5" id="KW-0812">Transmembrane</keyword>
<organism evidence="6 7">
    <name type="scientific">Eubacterium segne</name>
    <dbReference type="NCBI Taxonomy" id="2763045"/>
    <lineage>
        <taxon>Bacteria</taxon>
        <taxon>Bacillati</taxon>
        <taxon>Bacillota</taxon>
        <taxon>Clostridia</taxon>
        <taxon>Eubacteriales</taxon>
        <taxon>Eubacteriaceae</taxon>
        <taxon>Eubacterium</taxon>
    </lineage>
</organism>
<feature type="transmembrane region" description="Helical" evidence="5">
    <location>
        <begin position="222"/>
        <end position="241"/>
    </location>
</feature>
<keyword evidence="4 5" id="KW-0472">Membrane</keyword>
<proteinExistence type="predicted"/>
<comment type="subcellular location">
    <subcellularLocation>
        <location evidence="1">Membrane</location>
        <topology evidence="1">Multi-pass membrane protein</topology>
    </subcellularLocation>
</comment>
<sequence>MTDEFSRFHPVVNIIFYMVVLIITMFQMQQVMVIISTVCAIIYHIYLKKQKSVKFCIMAFFIFTASAVINPLFSHKGATLLFYMFTGNPVTLESIVYGVFAALVIVAMIFWLSTFNEIMTEDKILALIGAIMPSVALLLTMIFRFVSKFTKKIKEISMTHRALKGEPEGFFNKIKSSLHIFSITITWALENSVDTADSMTARGYGCAKRTNYNNYRIEKRDILLSLWMIILFGVVISRWVAGDLYTYYYPFVRTKGQIMVYVAYILLCVTPMAVNILEGIRWRRLKSKI</sequence>
<gene>
    <name evidence="6" type="ORF">H8S00_07375</name>
</gene>
<accession>A0ABR7F3N6</accession>
<name>A0ABR7F3N6_9FIRM</name>
<dbReference type="RefSeq" id="WP_118589833.1">
    <property type="nucleotide sequence ID" value="NZ_JACOOZ010000004.1"/>
</dbReference>